<reference evidence="1 2" key="1">
    <citation type="submission" date="2018-04" db="EMBL/GenBank/DDBJ databases">
        <title>Flavobacterium sp. nov., isolated from glacier ice.</title>
        <authorList>
            <person name="Liu Q."/>
            <person name="Xin Y.-H."/>
        </authorList>
    </citation>
    <scope>NUCLEOTIDE SEQUENCE [LARGE SCALE GENOMIC DNA]</scope>
    <source>
        <strain evidence="1 2">LB2P30</strain>
    </source>
</reference>
<protein>
    <submittedName>
        <fullName evidence="1">Uncharacterized protein</fullName>
    </submittedName>
</protein>
<evidence type="ECO:0000313" key="2">
    <source>
        <dbReference type="Proteomes" id="UP000245618"/>
    </source>
</evidence>
<dbReference type="EMBL" id="QCZH01000001">
    <property type="protein sequence ID" value="PWA11318.1"/>
    <property type="molecule type" value="Genomic_DNA"/>
</dbReference>
<keyword evidence="2" id="KW-1185">Reference proteome</keyword>
<dbReference type="Proteomes" id="UP000245618">
    <property type="component" value="Unassembled WGS sequence"/>
</dbReference>
<evidence type="ECO:0000313" key="1">
    <source>
        <dbReference type="EMBL" id="PWA11318.1"/>
    </source>
</evidence>
<organism evidence="1 2">
    <name type="scientific">Flavobacterium laiguense</name>
    <dbReference type="NCBI Taxonomy" id="2169409"/>
    <lineage>
        <taxon>Bacteria</taxon>
        <taxon>Pseudomonadati</taxon>
        <taxon>Bacteroidota</taxon>
        <taxon>Flavobacteriia</taxon>
        <taxon>Flavobacteriales</taxon>
        <taxon>Flavobacteriaceae</taxon>
        <taxon>Flavobacterium</taxon>
    </lineage>
</organism>
<dbReference type="AlphaFoldDB" id="A0A2U1K2Y6"/>
<gene>
    <name evidence="1" type="ORF">DB891_00405</name>
</gene>
<name>A0A2U1K2Y6_9FLAO</name>
<sequence>MVVRNRFFIFIGRKILHGDFNYNFKSSFDFKKLSLFKLILDCKDSGLSSNFKGFGLDLLIVINNKNYSRNCIFKGYAHY</sequence>
<accession>A0A2U1K2Y6</accession>
<comment type="caution">
    <text evidence="1">The sequence shown here is derived from an EMBL/GenBank/DDBJ whole genome shotgun (WGS) entry which is preliminary data.</text>
</comment>
<proteinExistence type="predicted"/>